<evidence type="ECO:0000256" key="1">
    <source>
        <dbReference type="SAM" id="MobiDB-lite"/>
    </source>
</evidence>
<organism evidence="2 3">
    <name type="scientific">Sarcoptes scabiei</name>
    <name type="common">Itch mite</name>
    <name type="synonym">Acarus scabiei</name>
    <dbReference type="NCBI Taxonomy" id="52283"/>
    <lineage>
        <taxon>Eukaryota</taxon>
        <taxon>Metazoa</taxon>
        <taxon>Ecdysozoa</taxon>
        <taxon>Arthropoda</taxon>
        <taxon>Chelicerata</taxon>
        <taxon>Arachnida</taxon>
        <taxon>Acari</taxon>
        <taxon>Acariformes</taxon>
        <taxon>Sarcoptiformes</taxon>
        <taxon>Astigmata</taxon>
        <taxon>Psoroptidia</taxon>
        <taxon>Sarcoptoidea</taxon>
        <taxon>Sarcoptidae</taxon>
        <taxon>Sarcoptinae</taxon>
        <taxon>Sarcoptes</taxon>
    </lineage>
</organism>
<feature type="region of interest" description="Disordered" evidence="1">
    <location>
        <begin position="1"/>
        <end position="20"/>
    </location>
</feature>
<reference evidence="2 3" key="1">
    <citation type="journal article" date="2015" name="Parasit. Vectors">
        <title>Draft genome of the scabies mite.</title>
        <authorList>
            <person name="Rider S.D.Jr."/>
            <person name="Morgan M.S."/>
            <person name="Arlian L.G."/>
        </authorList>
    </citation>
    <scope>NUCLEOTIDE SEQUENCE [LARGE SCALE GENOMIC DNA]</scope>
    <source>
        <strain evidence="2">Arlian Lab</strain>
    </source>
</reference>
<sequence>MSNNVSNNAPDSSNNENAEGDKLLAKIVLAKNDEQAHQTISHSESYRNYPLSWIRLPPSSKPNHKFNESSIVEVRFVEESSKNVGWKLATIKKLKSMALMV</sequence>
<comment type="caution">
    <text evidence="2">The sequence shown here is derived from an EMBL/GenBank/DDBJ whole genome shotgun (WGS) entry which is preliminary data.</text>
</comment>
<accession>A0A131ZUD1</accession>
<dbReference type="OrthoDB" id="6504465at2759"/>
<dbReference type="Proteomes" id="UP000616769">
    <property type="component" value="Unassembled WGS sequence"/>
</dbReference>
<name>A0A131ZUD1_SARSC</name>
<dbReference type="Gene3D" id="2.30.30.140">
    <property type="match status" value="1"/>
</dbReference>
<gene>
    <name evidence="2" type="ORF">QR98_0007760</name>
</gene>
<dbReference type="VEuPathDB" id="VectorBase:SSCA005102"/>
<proteinExistence type="predicted"/>
<dbReference type="AlphaFoldDB" id="A0A131ZUD1"/>
<protein>
    <submittedName>
        <fullName evidence="2">Uncharacterized protein</fullName>
    </submittedName>
</protein>
<evidence type="ECO:0000313" key="2">
    <source>
        <dbReference type="EMBL" id="KPM02364.1"/>
    </source>
</evidence>
<dbReference type="EMBL" id="JXLN01001676">
    <property type="protein sequence ID" value="KPM02364.1"/>
    <property type="molecule type" value="Genomic_DNA"/>
</dbReference>
<feature type="compositionally biased region" description="Polar residues" evidence="1">
    <location>
        <begin position="1"/>
        <end position="17"/>
    </location>
</feature>
<evidence type="ECO:0000313" key="3">
    <source>
        <dbReference type="Proteomes" id="UP000616769"/>
    </source>
</evidence>